<dbReference type="InterPro" id="IPR029026">
    <property type="entry name" value="tRNA_m1G_MTases_N"/>
</dbReference>
<evidence type="ECO:0000256" key="6">
    <source>
        <dbReference type="ARBA" id="ARBA00022679"/>
    </source>
</evidence>
<dbReference type="Pfam" id="PF04452">
    <property type="entry name" value="Methyltrans_RNA"/>
    <property type="match status" value="1"/>
</dbReference>
<evidence type="ECO:0000256" key="10">
    <source>
        <dbReference type="PIRNR" id="PIRNR015601"/>
    </source>
</evidence>
<keyword evidence="6 10" id="KW-0808">Transferase</keyword>
<dbReference type="GO" id="GO:0070042">
    <property type="term" value="F:rRNA (uridine-N3-)-methyltransferase activity"/>
    <property type="evidence" value="ECO:0007669"/>
    <property type="project" value="TreeGrafter"/>
</dbReference>
<dbReference type="RefSeq" id="WP_126447099.1">
    <property type="nucleotide sequence ID" value="NZ_CP034549.1"/>
</dbReference>
<comment type="similarity">
    <text evidence="2 10">Belongs to the RNA methyltransferase RsmE family.</text>
</comment>
<gene>
    <name evidence="13" type="ORF">EJ995_07305</name>
</gene>
<protein>
    <recommendedName>
        <fullName evidence="10">Ribosomal RNA small subunit methyltransferase E</fullName>
        <ecNumber evidence="10">2.1.1.193</ecNumber>
    </recommendedName>
</protein>
<dbReference type="EMBL" id="CP034549">
    <property type="protein sequence ID" value="AZQ44048.1"/>
    <property type="molecule type" value="Genomic_DNA"/>
</dbReference>
<evidence type="ECO:0000256" key="5">
    <source>
        <dbReference type="ARBA" id="ARBA00022603"/>
    </source>
</evidence>
<evidence type="ECO:0000313" key="14">
    <source>
        <dbReference type="Proteomes" id="UP000279600"/>
    </source>
</evidence>
<dbReference type="InterPro" id="IPR046886">
    <property type="entry name" value="RsmE_MTase_dom"/>
</dbReference>
<dbReference type="GO" id="GO:0070475">
    <property type="term" value="P:rRNA base methylation"/>
    <property type="evidence" value="ECO:0007669"/>
    <property type="project" value="TreeGrafter"/>
</dbReference>
<dbReference type="Pfam" id="PF20260">
    <property type="entry name" value="PUA_4"/>
    <property type="match status" value="1"/>
</dbReference>
<dbReference type="OrthoDB" id="9815641at2"/>
<comment type="catalytic activity">
    <reaction evidence="9 10">
        <text>uridine(1498) in 16S rRNA + S-adenosyl-L-methionine = N(3)-methyluridine(1498) in 16S rRNA + S-adenosyl-L-homocysteine + H(+)</text>
        <dbReference type="Rhea" id="RHEA:42920"/>
        <dbReference type="Rhea" id="RHEA-COMP:10283"/>
        <dbReference type="Rhea" id="RHEA-COMP:10284"/>
        <dbReference type="ChEBI" id="CHEBI:15378"/>
        <dbReference type="ChEBI" id="CHEBI:57856"/>
        <dbReference type="ChEBI" id="CHEBI:59789"/>
        <dbReference type="ChEBI" id="CHEBI:65315"/>
        <dbReference type="ChEBI" id="CHEBI:74502"/>
        <dbReference type="EC" id="2.1.1.193"/>
    </reaction>
</comment>
<dbReference type="Gene3D" id="2.40.240.20">
    <property type="entry name" value="Hypothetical PUA domain-like, domain 1"/>
    <property type="match status" value="1"/>
</dbReference>
<comment type="function">
    <text evidence="8 10">Specifically methylates the N3 position of the uracil ring of uridine 1498 (m3U1498) in 16S rRNA. Acts on the fully assembled 30S ribosomal subunit.</text>
</comment>
<evidence type="ECO:0000259" key="11">
    <source>
        <dbReference type="Pfam" id="PF04452"/>
    </source>
</evidence>
<dbReference type="NCBIfam" id="NF008702">
    <property type="entry name" value="PRK11713.6-1"/>
    <property type="match status" value="1"/>
</dbReference>
<reference evidence="13 14" key="1">
    <citation type="submission" date="2018-12" db="EMBL/GenBank/DDBJ databases">
        <title>Complete genome of Nonlabens sp. MJ115.</title>
        <authorList>
            <person name="Choi H.S."/>
            <person name="Jung J."/>
        </authorList>
    </citation>
    <scope>NUCLEOTIDE SEQUENCE [LARGE SCALE GENOMIC DNA]</scope>
    <source>
        <strain evidence="13 14">MJ115</strain>
    </source>
</reference>
<dbReference type="SUPFAM" id="SSF75217">
    <property type="entry name" value="alpha/beta knot"/>
    <property type="match status" value="1"/>
</dbReference>
<evidence type="ECO:0000256" key="2">
    <source>
        <dbReference type="ARBA" id="ARBA00005528"/>
    </source>
</evidence>
<sequence>MQLFYYPQASRDVSNLSLEKEDTRHMTKVLRKKAGDQINITNGLGDLFNGKIDSITSNRTVIELTHIKHVSRPQPELHIAIAPTKMNDRMEWFIEKATEMGITTITPILCENSERRKINVERFDRIAISAMKQSLQFHKPVINKLTSIDEFLEIQKLGNRFIAHCEDQDKTFIDDALEVNKDACILIGPEGDFSTQEIKKAIESDFIPIALGNNRLRTETAGIYAVTAFNLINKHRS</sequence>
<dbReference type="EC" id="2.1.1.193" evidence="10"/>
<evidence type="ECO:0000256" key="3">
    <source>
        <dbReference type="ARBA" id="ARBA00022490"/>
    </source>
</evidence>
<proteinExistence type="inferred from homology"/>
<dbReference type="InterPro" id="IPR029028">
    <property type="entry name" value="Alpha/beta_knot_MTases"/>
</dbReference>
<dbReference type="KEGG" id="noj:EJ995_07305"/>
<dbReference type="InterPro" id="IPR006700">
    <property type="entry name" value="RsmE"/>
</dbReference>
<keyword evidence="7 10" id="KW-0949">S-adenosyl-L-methionine</keyword>
<keyword evidence="14" id="KW-1185">Reference proteome</keyword>
<dbReference type="AlphaFoldDB" id="A0A3S9MY28"/>
<dbReference type="GO" id="GO:0005737">
    <property type="term" value="C:cytoplasm"/>
    <property type="evidence" value="ECO:0007669"/>
    <property type="project" value="UniProtKB-SubCell"/>
</dbReference>
<dbReference type="SUPFAM" id="SSF88697">
    <property type="entry name" value="PUA domain-like"/>
    <property type="match status" value="1"/>
</dbReference>
<organism evidence="13 14">
    <name type="scientific">Nonlabens ponticola</name>
    <dbReference type="NCBI Taxonomy" id="2496866"/>
    <lineage>
        <taxon>Bacteria</taxon>
        <taxon>Pseudomonadati</taxon>
        <taxon>Bacteroidota</taxon>
        <taxon>Flavobacteriia</taxon>
        <taxon>Flavobacteriales</taxon>
        <taxon>Flavobacteriaceae</taxon>
        <taxon>Nonlabens</taxon>
    </lineage>
</organism>
<feature type="domain" description="Ribosomal RNA small subunit methyltransferase E PUA-like" evidence="12">
    <location>
        <begin position="18"/>
        <end position="59"/>
    </location>
</feature>
<dbReference type="PANTHER" id="PTHR30027:SF3">
    <property type="entry name" value="16S RRNA (URACIL(1498)-N(3))-METHYLTRANSFERASE"/>
    <property type="match status" value="1"/>
</dbReference>
<dbReference type="InterPro" id="IPR015947">
    <property type="entry name" value="PUA-like_sf"/>
</dbReference>
<dbReference type="PANTHER" id="PTHR30027">
    <property type="entry name" value="RIBOSOMAL RNA SMALL SUBUNIT METHYLTRANSFERASE E"/>
    <property type="match status" value="1"/>
</dbReference>
<evidence type="ECO:0000256" key="8">
    <source>
        <dbReference type="ARBA" id="ARBA00025699"/>
    </source>
</evidence>
<dbReference type="PIRSF" id="PIRSF015601">
    <property type="entry name" value="MTase_slr0722"/>
    <property type="match status" value="1"/>
</dbReference>
<dbReference type="Proteomes" id="UP000279600">
    <property type="component" value="Chromosome"/>
</dbReference>
<dbReference type="CDD" id="cd18084">
    <property type="entry name" value="RsmE-like"/>
    <property type="match status" value="1"/>
</dbReference>
<evidence type="ECO:0000256" key="9">
    <source>
        <dbReference type="ARBA" id="ARBA00047944"/>
    </source>
</evidence>
<evidence type="ECO:0000256" key="7">
    <source>
        <dbReference type="ARBA" id="ARBA00022691"/>
    </source>
</evidence>
<keyword evidence="4 10" id="KW-0698">rRNA processing</keyword>
<evidence type="ECO:0000313" key="13">
    <source>
        <dbReference type="EMBL" id="AZQ44048.1"/>
    </source>
</evidence>
<dbReference type="Gene3D" id="3.40.1280.10">
    <property type="match status" value="1"/>
</dbReference>
<name>A0A3S9MY28_9FLAO</name>
<keyword evidence="5 10" id="KW-0489">Methyltransferase</keyword>
<dbReference type="NCBIfam" id="TIGR00046">
    <property type="entry name" value="RsmE family RNA methyltransferase"/>
    <property type="match status" value="1"/>
</dbReference>
<evidence type="ECO:0000256" key="1">
    <source>
        <dbReference type="ARBA" id="ARBA00004496"/>
    </source>
</evidence>
<accession>A0A3S9MY28</accession>
<comment type="subcellular location">
    <subcellularLocation>
        <location evidence="1 10">Cytoplasm</location>
    </subcellularLocation>
</comment>
<feature type="domain" description="Ribosomal RNA small subunit methyltransferase E methyltransferase" evidence="11">
    <location>
        <begin position="74"/>
        <end position="229"/>
    </location>
</feature>
<evidence type="ECO:0000259" key="12">
    <source>
        <dbReference type="Pfam" id="PF20260"/>
    </source>
</evidence>
<evidence type="ECO:0000256" key="4">
    <source>
        <dbReference type="ARBA" id="ARBA00022552"/>
    </source>
</evidence>
<keyword evidence="3 10" id="KW-0963">Cytoplasm</keyword>
<dbReference type="InterPro" id="IPR046887">
    <property type="entry name" value="RsmE_PUA-like"/>
</dbReference>